<keyword evidence="1" id="KW-1133">Transmembrane helix</keyword>
<dbReference type="InterPro" id="IPR007395">
    <property type="entry name" value="Zn_peptidase_2"/>
</dbReference>
<dbReference type="Pfam" id="PF04298">
    <property type="entry name" value="Zn_peptidase_2"/>
    <property type="match status" value="1"/>
</dbReference>
<dbReference type="PANTHER" id="PTHR36434">
    <property type="entry name" value="MEMBRANE PROTEASE YUGP-RELATED"/>
    <property type="match status" value="1"/>
</dbReference>
<name>A0A645ETG5_9ZZZZ</name>
<dbReference type="EMBL" id="VSSQ01051251">
    <property type="protein sequence ID" value="MPN05338.1"/>
    <property type="molecule type" value="Genomic_DNA"/>
</dbReference>
<keyword evidence="1" id="KW-0472">Membrane</keyword>
<proteinExistence type="predicted"/>
<evidence type="ECO:0000313" key="2">
    <source>
        <dbReference type="EMBL" id="MPN05338.1"/>
    </source>
</evidence>
<gene>
    <name evidence="2" type="ORF">SDC9_152588</name>
</gene>
<protein>
    <recommendedName>
        <fullName evidence="3">Neutral zinc metallopeptidase</fullName>
    </recommendedName>
</protein>
<keyword evidence="1" id="KW-0812">Transmembrane</keyword>
<accession>A0A645ETG5</accession>
<reference evidence="2" key="1">
    <citation type="submission" date="2019-08" db="EMBL/GenBank/DDBJ databases">
        <authorList>
            <person name="Kucharzyk K."/>
            <person name="Murdoch R.W."/>
            <person name="Higgins S."/>
            <person name="Loffler F."/>
        </authorList>
    </citation>
    <scope>NUCLEOTIDE SEQUENCE</scope>
</reference>
<evidence type="ECO:0000256" key="1">
    <source>
        <dbReference type="SAM" id="Phobius"/>
    </source>
</evidence>
<evidence type="ECO:0008006" key="3">
    <source>
        <dbReference type="Google" id="ProtNLM"/>
    </source>
</evidence>
<organism evidence="2">
    <name type="scientific">bioreactor metagenome</name>
    <dbReference type="NCBI Taxonomy" id="1076179"/>
    <lineage>
        <taxon>unclassified sequences</taxon>
        <taxon>metagenomes</taxon>
        <taxon>ecological metagenomes</taxon>
    </lineage>
</organism>
<feature type="transmembrane region" description="Helical" evidence="1">
    <location>
        <begin position="161"/>
        <end position="181"/>
    </location>
</feature>
<dbReference type="PANTHER" id="PTHR36434:SF1">
    <property type="entry name" value="MEMBRANE PROTEASE YUGP-RELATED"/>
    <property type="match status" value="1"/>
</dbReference>
<sequence>MTGRDVAEKMLHDNGIYDVQVISVRGQLTDHYNPANKTINLSEPVYGSNSVAAAAVAAHETGHALQHAKGYAPLKMRSALVPVVSASSRWVTWILLLGIITITTFPALLWIGIGLFALTTLFSFVTLPVEKNATNRALIWLSSAGVTDVSNHSQATDALRWAGYTYVVAALSSLATLLYYIMIAMSGSRR</sequence>
<comment type="caution">
    <text evidence="2">The sequence shown here is derived from an EMBL/GenBank/DDBJ whole genome shotgun (WGS) entry which is preliminary data.</text>
</comment>
<dbReference type="AlphaFoldDB" id="A0A645ETG5"/>